<protein>
    <submittedName>
        <fullName evidence="3">Prophage terminase small subunit</fullName>
    </submittedName>
</protein>
<name>A0A0R2LGG8_9LACO</name>
<evidence type="ECO:0000256" key="1">
    <source>
        <dbReference type="ARBA" id="ARBA00022612"/>
    </source>
</evidence>
<comment type="caution">
    <text evidence="3">The sequence shown here is derived from an EMBL/GenBank/DDBJ whole genome shotgun (WGS) entry which is preliminary data.</text>
</comment>
<dbReference type="Gene3D" id="1.10.10.1400">
    <property type="entry name" value="Terminase, small subunit, N-terminal DNA-binding domain, HTH motif"/>
    <property type="match status" value="1"/>
</dbReference>
<gene>
    <name evidence="3" type="ORF">IV57_GL000227</name>
</gene>
<proteinExistence type="predicted"/>
<evidence type="ECO:0000313" key="4">
    <source>
        <dbReference type="Proteomes" id="UP000051006"/>
    </source>
</evidence>
<keyword evidence="2" id="KW-0231">Viral genome packaging</keyword>
<evidence type="ECO:0000313" key="3">
    <source>
        <dbReference type="EMBL" id="KRO00905.1"/>
    </source>
</evidence>
<keyword evidence="1" id="KW-1188">Viral release from host cell</keyword>
<keyword evidence="4" id="KW-1185">Reference proteome</keyword>
<dbReference type="InterPro" id="IPR005335">
    <property type="entry name" value="Terminase_ssu"/>
</dbReference>
<dbReference type="Proteomes" id="UP000051006">
    <property type="component" value="Unassembled WGS sequence"/>
</dbReference>
<evidence type="ECO:0000256" key="2">
    <source>
        <dbReference type="ARBA" id="ARBA00023219"/>
    </source>
</evidence>
<dbReference type="AlphaFoldDB" id="A0A0R2LGG8"/>
<dbReference type="STRING" id="993692.IV57_GL000227"/>
<dbReference type="PANTHER" id="PTHR41328:SF3">
    <property type="entry name" value="PBSX PHAGE TERMINASE SMALL SUBUNIT"/>
    <property type="match status" value="1"/>
</dbReference>
<dbReference type="InterPro" id="IPR052404">
    <property type="entry name" value="SPP1-like_terminase"/>
</dbReference>
<dbReference type="Pfam" id="PF03592">
    <property type="entry name" value="Terminase_2"/>
    <property type="match status" value="1"/>
</dbReference>
<dbReference type="OrthoDB" id="7358785at2"/>
<dbReference type="InterPro" id="IPR038713">
    <property type="entry name" value="Terminase_Gp1_N_sf"/>
</dbReference>
<dbReference type="RefSeq" id="WP_057879640.1">
    <property type="nucleotide sequence ID" value="NZ_JQCF01000001.1"/>
</dbReference>
<dbReference type="GO" id="GO:0051276">
    <property type="term" value="P:chromosome organization"/>
    <property type="evidence" value="ECO:0007669"/>
    <property type="project" value="InterPro"/>
</dbReference>
<dbReference type="PANTHER" id="PTHR41328">
    <property type="entry name" value="TERMINASE SMALL SUBUNIT-RELATED"/>
    <property type="match status" value="1"/>
</dbReference>
<dbReference type="PATRIC" id="fig|993692.3.peg.229"/>
<reference evidence="3 4" key="1">
    <citation type="journal article" date="2015" name="Genome Announc.">
        <title>Expanding the biotechnology potential of lactobacilli through comparative genomics of 213 strains and associated genera.</title>
        <authorList>
            <person name="Sun Z."/>
            <person name="Harris H.M."/>
            <person name="McCann A."/>
            <person name="Guo C."/>
            <person name="Argimon S."/>
            <person name="Zhang W."/>
            <person name="Yang X."/>
            <person name="Jeffery I.B."/>
            <person name="Cooney J.C."/>
            <person name="Kagawa T.F."/>
            <person name="Liu W."/>
            <person name="Song Y."/>
            <person name="Salvetti E."/>
            <person name="Wrobel A."/>
            <person name="Rasinkangas P."/>
            <person name="Parkhill J."/>
            <person name="Rea M.C."/>
            <person name="O'Sullivan O."/>
            <person name="Ritari J."/>
            <person name="Douillard F.P."/>
            <person name="Paul Ross R."/>
            <person name="Yang R."/>
            <person name="Briner A.E."/>
            <person name="Felis G.E."/>
            <person name="de Vos W.M."/>
            <person name="Barrangou R."/>
            <person name="Klaenhammer T.R."/>
            <person name="Caufield P.W."/>
            <person name="Cui Y."/>
            <person name="Zhang H."/>
            <person name="O'Toole P.W."/>
        </authorList>
    </citation>
    <scope>NUCLEOTIDE SEQUENCE [LARGE SCALE GENOMIC DNA]</scope>
    <source>
        <strain evidence="3 4">DSM 24716</strain>
    </source>
</reference>
<dbReference type="EMBL" id="JQCF01000001">
    <property type="protein sequence ID" value="KRO00905.1"/>
    <property type="molecule type" value="Genomic_DNA"/>
</dbReference>
<organism evidence="3 4">
    <name type="scientific">Companilactobacillus kimchiensis</name>
    <dbReference type="NCBI Taxonomy" id="993692"/>
    <lineage>
        <taxon>Bacteria</taxon>
        <taxon>Bacillati</taxon>
        <taxon>Bacillota</taxon>
        <taxon>Bacilli</taxon>
        <taxon>Lactobacillales</taxon>
        <taxon>Lactobacillaceae</taxon>
        <taxon>Companilactobacillus</taxon>
    </lineage>
</organism>
<sequence>MDKKEKAAQDYSNGMKYKDISAKYDIPINTLKSWRSREKWKRDAPATKKLHPQTKKVAPKIVDELEANSELNDKQKLFCLFYLQRFNATWAYQKAYGVNYDNALRAGPRLMGNVGVKDQLAKLKKQLHSDIYISIDDIVKEYAKQAFASLGDVLDYKVHKEIVMDNDGNAFLDTEDNPVEKHVADIYLKPSEEIDWSLVQEMHRGKDGLVVKLYDKQKALDSLTKLADTFKDKDDNNMIQIIDDIEGDDEDGAKGKT</sequence>
<accession>A0A0R2LGG8</accession>